<evidence type="ECO:0000313" key="2">
    <source>
        <dbReference type="Proteomes" id="UP001238496"/>
    </source>
</evidence>
<organism evidence="1 2">
    <name type="scientific">Peteryoungia aggregata LMG 23059</name>
    <dbReference type="NCBI Taxonomy" id="1368425"/>
    <lineage>
        <taxon>Bacteria</taxon>
        <taxon>Pseudomonadati</taxon>
        <taxon>Pseudomonadota</taxon>
        <taxon>Alphaproteobacteria</taxon>
        <taxon>Hyphomicrobiales</taxon>
        <taxon>Rhizobiaceae</taxon>
        <taxon>Peteryoungia</taxon>
    </lineage>
</organism>
<comment type="caution">
    <text evidence="1">The sequence shown here is derived from an EMBL/GenBank/DDBJ whole genome shotgun (WGS) entry which is preliminary data.</text>
</comment>
<proteinExistence type="predicted"/>
<keyword evidence="2" id="KW-1185">Reference proteome</keyword>
<sequence length="60" mass="6138">MKTDSGCAVTDAIAAAAFAPPSAAMATYGREQPIPALPVIVEQPIVIVDPQTYVVVGVEP</sequence>
<dbReference type="Proteomes" id="UP001238496">
    <property type="component" value="Unassembled WGS sequence"/>
</dbReference>
<gene>
    <name evidence="1" type="ORF">J2045_003097</name>
</gene>
<protein>
    <submittedName>
        <fullName evidence="1">Uncharacterized protein</fullName>
    </submittedName>
</protein>
<evidence type="ECO:0000313" key="1">
    <source>
        <dbReference type="EMBL" id="MDQ0422053.1"/>
    </source>
</evidence>
<reference evidence="1 2" key="1">
    <citation type="submission" date="2023-07" db="EMBL/GenBank/DDBJ databases">
        <title>Genomic Encyclopedia of Type Strains, Phase IV (KMG-IV): sequencing the most valuable type-strain genomes for metagenomic binning, comparative biology and taxonomic classification.</title>
        <authorList>
            <person name="Goeker M."/>
        </authorList>
    </citation>
    <scope>NUCLEOTIDE SEQUENCE [LARGE SCALE GENOMIC DNA]</scope>
    <source>
        <strain evidence="1 2">DSM 1111</strain>
    </source>
</reference>
<accession>A0ABU0G9S9</accession>
<dbReference type="RefSeq" id="WP_307374271.1">
    <property type="nucleotide sequence ID" value="NZ_JAUSUW010000008.1"/>
</dbReference>
<name>A0ABU0G9S9_9HYPH</name>
<dbReference type="EMBL" id="JAUSUW010000008">
    <property type="protein sequence ID" value="MDQ0422053.1"/>
    <property type="molecule type" value="Genomic_DNA"/>
</dbReference>